<feature type="transmembrane region" description="Helical" evidence="1">
    <location>
        <begin position="12"/>
        <end position="37"/>
    </location>
</feature>
<keyword evidence="1" id="KW-0472">Membrane</keyword>
<evidence type="ECO:0000256" key="1">
    <source>
        <dbReference type="SAM" id="Phobius"/>
    </source>
</evidence>
<dbReference type="Proteomes" id="UP000699975">
    <property type="component" value="Unassembled WGS sequence"/>
</dbReference>
<reference evidence="2 3" key="1">
    <citation type="submission" date="2021-04" db="EMBL/GenBank/DDBJ databases">
        <authorList>
            <person name="Pira H."/>
            <person name="Risdian C."/>
            <person name="Wink J."/>
        </authorList>
    </citation>
    <scope>NUCLEOTIDE SEQUENCE [LARGE SCALE GENOMIC DNA]</scope>
    <source>
        <strain evidence="2 3">WH131</strain>
    </source>
</reference>
<keyword evidence="3" id="KW-1185">Reference proteome</keyword>
<evidence type="ECO:0000313" key="2">
    <source>
        <dbReference type="EMBL" id="MBV7267562.1"/>
    </source>
</evidence>
<evidence type="ECO:0000313" key="3">
    <source>
        <dbReference type="Proteomes" id="UP000699975"/>
    </source>
</evidence>
<sequence>MFAILRAAFTWLISYVLGKALFVTIFAGLLAIIWTYALDFVGGAVDLQGAGDGISSLPADMLFFLLVLRIDIGMPILLGAWIVRFSIRRLPVIG</sequence>
<dbReference type="InterPro" id="IPR019670">
    <property type="entry name" value="DUF2523"/>
</dbReference>
<dbReference type="Pfam" id="PF10734">
    <property type="entry name" value="DUF2523"/>
    <property type="match status" value="1"/>
</dbReference>
<gene>
    <name evidence="2" type="ORF">KCG45_15355</name>
</gene>
<feature type="transmembrane region" description="Helical" evidence="1">
    <location>
        <begin position="61"/>
        <end position="83"/>
    </location>
</feature>
<accession>A0ABS6SST5</accession>
<dbReference type="RefSeq" id="WP_218318099.1">
    <property type="nucleotide sequence ID" value="NZ_JAGSPB010000005.1"/>
</dbReference>
<organism evidence="2 3">
    <name type="scientific">Erythrobacter ani</name>
    <dbReference type="NCBI Taxonomy" id="2827235"/>
    <lineage>
        <taxon>Bacteria</taxon>
        <taxon>Pseudomonadati</taxon>
        <taxon>Pseudomonadota</taxon>
        <taxon>Alphaproteobacteria</taxon>
        <taxon>Sphingomonadales</taxon>
        <taxon>Erythrobacteraceae</taxon>
        <taxon>Erythrobacter/Porphyrobacter group</taxon>
        <taxon>Erythrobacter</taxon>
    </lineage>
</organism>
<name>A0ABS6SST5_9SPHN</name>
<keyword evidence="1" id="KW-1133">Transmembrane helix</keyword>
<comment type="caution">
    <text evidence="2">The sequence shown here is derived from an EMBL/GenBank/DDBJ whole genome shotgun (WGS) entry which is preliminary data.</text>
</comment>
<dbReference type="EMBL" id="JAGSPB010000005">
    <property type="protein sequence ID" value="MBV7267562.1"/>
    <property type="molecule type" value="Genomic_DNA"/>
</dbReference>
<proteinExistence type="predicted"/>
<protein>
    <submittedName>
        <fullName evidence="2">DUF2523 domain-containing protein</fullName>
    </submittedName>
</protein>
<keyword evidence="1" id="KW-0812">Transmembrane</keyword>